<dbReference type="AlphaFoldDB" id="A0A448XI96"/>
<organism evidence="1 2">
    <name type="scientific">Protopolystoma xenopodis</name>
    <dbReference type="NCBI Taxonomy" id="117903"/>
    <lineage>
        <taxon>Eukaryota</taxon>
        <taxon>Metazoa</taxon>
        <taxon>Spiralia</taxon>
        <taxon>Lophotrochozoa</taxon>
        <taxon>Platyhelminthes</taxon>
        <taxon>Monogenea</taxon>
        <taxon>Polyopisthocotylea</taxon>
        <taxon>Polystomatidea</taxon>
        <taxon>Polystomatidae</taxon>
        <taxon>Protopolystoma</taxon>
    </lineage>
</organism>
<keyword evidence="2" id="KW-1185">Reference proteome</keyword>
<reference evidence="1" key="1">
    <citation type="submission" date="2018-11" db="EMBL/GenBank/DDBJ databases">
        <authorList>
            <consortium name="Pathogen Informatics"/>
        </authorList>
    </citation>
    <scope>NUCLEOTIDE SEQUENCE</scope>
</reference>
<evidence type="ECO:0000313" key="1">
    <source>
        <dbReference type="EMBL" id="VEL37237.1"/>
    </source>
</evidence>
<protein>
    <submittedName>
        <fullName evidence="1">Uncharacterized protein</fullName>
    </submittedName>
</protein>
<gene>
    <name evidence="1" type="ORF">PXEA_LOCUS30677</name>
</gene>
<accession>A0A448XI96</accession>
<name>A0A448XI96_9PLAT</name>
<sequence>MARRQLRGAVSCGSVRRRLPAGLRVCLRRGRHLVRPGDRALLVSGRPVGRHLRRRLCPRALGRRLLALVRLSPRRRLPARLGSLRLSPRLARTRLRVAMPRGSLGPRLSLALSLQRPCRRRQMRSCHRPLPLSRWVRRPTLRSKSVSYQHQHTHTPSAYPQHSLFALANLRNLESQPLPVATTFPIFSLESPCPFPPILAPFPLFPFAPPPSRNSPPPLQLRFSTSFRLLNLSWLLFSTRTIPFLLVAPFSQPIADVHLHHSFPIGCKTVVIPLSFPSQSLTAHTSILSKPSSGALHHSRHSTATKRHSFYTSLDISNSLETFTSHKPVNHVKPICALASCVSVCMCLCLLVSL</sequence>
<evidence type="ECO:0000313" key="2">
    <source>
        <dbReference type="Proteomes" id="UP000784294"/>
    </source>
</evidence>
<comment type="caution">
    <text evidence="1">The sequence shown here is derived from an EMBL/GenBank/DDBJ whole genome shotgun (WGS) entry which is preliminary data.</text>
</comment>
<dbReference type="Proteomes" id="UP000784294">
    <property type="component" value="Unassembled WGS sequence"/>
</dbReference>
<proteinExistence type="predicted"/>
<dbReference type="EMBL" id="CAAALY010254391">
    <property type="protein sequence ID" value="VEL37237.1"/>
    <property type="molecule type" value="Genomic_DNA"/>
</dbReference>